<keyword evidence="1" id="KW-0472">Membrane</keyword>
<protein>
    <submittedName>
        <fullName evidence="3">DUF58 domain-containing protein</fullName>
    </submittedName>
</protein>
<keyword evidence="1" id="KW-1133">Transmembrane helix</keyword>
<reference evidence="3" key="1">
    <citation type="submission" date="2024-05" db="EMBL/GenBank/DDBJ databases">
        <title>Draft genome assemblies of 36 bacteria isolated from hibernating arctic ground squirrels.</title>
        <authorList>
            <person name="McKee H."/>
            <person name="Mullen L."/>
            <person name="Drown D.M."/>
            <person name="Duddleston K.N."/>
        </authorList>
    </citation>
    <scope>NUCLEOTIDE SEQUENCE</scope>
    <source>
        <strain evidence="3">AN1007</strain>
    </source>
</reference>
<dbReference type="PANTHER" id="PTHR34351:SF2">
    <property type="entry name" value="DUF58 DOMAIN-CONTAINING PROTEIN"/>
    <property type="match status" value="1"/>
</dbReference>
<keyword evidence="1" id="KW-0812">Transmembrane</keyword>
<dbReference type="Pfam" id="PF01882">
    <property type="entry name" value="DUF58"/>
    <property type="match status" value="1"/>
</dbReference>
<feature type="domain" description="DUF58" evidence="2">
    <location>
        <begin position="192"/>
        <end position="252"/>
    </location>
</feature>
<organism evidence="3">
    <name type="scientific">Paenibacillus sp. AN1007</name>
    <dbReference type="NCBI Taxonomy" id="3151385"/>
    <lineage>
        <taxon>Bacteria</taxon>
        <taxon>Bacillati</taxon>
        <taxon>Bacillota</taxon>
        <taxon>Bacilli</taxon>
        <taxon>Bacillales</taxon>
        <taxon>Paenibacillaceae</taxon>
        <taxon>Paenibacillus</taxon>
    </lineage>
</organism>
<gene>
    <name evidence="3" type="ORF">ABXS70_22555</name>
</gene>
<evidence type="ECO:0000256" key="1">
    <source>
        <dbReference type="SAM" id="Phobius"/>
    </source>
</evidence>
<dbReference type="EMBL" id="CP159992">
    <property type="protein sequence ID" value="XCP93943.1"/>
    <property type="molecule type" value="Genomic_DNA"/>
</dbReference>
<evidence type="ECO:0000259" key="2">
    <source>
        <dbReference type="Pfam" id="PF01882"/>
    </source>
</evidence>
<dbReference type="AlphaFoldDB" id="A0AAU8N7Y5"/>
<proteinExistence type="predicted"/>
<name>A0AAU8N7Y5_9BACL</name>
<dbReference type="RefSeq" id="WP_366290997.1">
    <property type="nucleotide sequence ID" value="NZ_CP159992.1"/>
</dbReference>
<dbReference type="InterPro" id="IPR002881">
    <property type="entry name" value="DUF58"/>
</dbReference>
<feature type="transmembrane region" description="Helical" evidence="1">
    <location>
        <begin position="29"/>
        <end position="49"/>
    </location>
</feature>
<accession>A0AAU8N7Y5</accession>
<dbReference type="PANTHER" id="PTHR34351">
    <property type="entry name" value="SLR1927 PROTEIN-RELATED"/>
    <property type="match status" value="1"/>
</dbReference>
<evidence type="ECO:0000313" key="3">
    <source>
        <dbReference type="EMBL" id="XCP93943.1"/>
    </source>
</evidence>
<sequence>MRGFRGNWPQVMAAVLLASLYFWHGGKSALFLAAVSMLILSYGILLQIFGPRHIHIRRHIRKDQIAAGERIRVHVQLEIRCVLPLLWLVVCDNTPAGVHRKLFFPGMKRQWSYQYEITGLARGVHAWEQGRAYWGDVFGWNKAYTVLEGEQPIVVVPASAGHAGSSIWPEACTNSGEGMGLHRHVEGAPGTEIREYQLGDSFNQIHWKSTARTGKLHTLIPEMPQRTSLAVVVYEEHSGYEKHGAEDQTHEAFERAVIGAADWVREAADAQMPCQLWLSGEELAGKADMPLGAVSRHEVQINRSGAAGEVQGTDIDSEERLAYALKRLAYARLRKEIVPSEVQLDVSRLEQLPYGSSILVFTGQLDERLVVWLEYAAALDFQAVVHLANAPAAIGGYTENSGYSSADSHVGPFEEKQHRLEGKQDKTLDQVRKAAGGNAAAGAPAASIPSVNTKRTEEWTGRLISKGIRVVCQEAAANGGSFGGKAGIVDVGA</sequence>